<dbReference type="EMBL" id="CM037629">
    <property type="protein sequence ID" value="KAH7990792.1"/>
    <property type="molecule type" value="Genomic_DNA"/>
</dbReference>
<gene>
    <name evidence="1" type="ORF">K3G42_011430</name>
</gene>
<keyword evidence="2" id="KW-1185">Reference proteome</keyword>
<evidence type="ECO:0000313" key="1">
    <source>
        <dbReference type="EMBL" id="KAH7990792.1"/>
    </source>
</evidence>
<evidence type="ECO:0000313" key="2">
    <source>
        <dbReference type="Proteomes" id="UP000827872"/>
    </source>
</evidence>
<protein>
    <submittedName>
        <fullName evidence="1">Uncharacterized protein</fullName>
    </submittedName>
</protein>
<proteinExistence type="predicted"/>
<name>A0ACB8EEF2_9SAUR</name>
<sequence length="161" mass="18540">MKFLEQAKSYIGVPYAKKYHKSGTPEFESRLFLDCCGLIRKAVRDLTEEFGFYIGSGNQAYQYDTLPTTLPSEEHLEPGDLIFISGAYFDTQRPRQPHDIVHVEIWMGEGERSLGARWTTGKVQVFDSYRFVSKAYGSMEYHFKSIGTWLQGICIRLQVPH</sequence>
<comment type="caution">
    <text evidence="1">The sequence shown here is derived from an EMBL/GenBank/DDBJ whole genome shotgun (WGS) entry which is preliminary data.</text>
</comment>
<accession>A0ACB8EEF2</accession>
<organism evidence="1 2">
    <name type="scientific">Sphaerodactylus townsendi</name>
    <dbReference type="NCBI Taxonomy" id="933632"/>
    <lineage>
        <taxon>Eukaryota</taxon>
        <taxon>Metazoa</taxon>
        <taxon>Chordata</taxon>
        <taxon>Craniata</taxon>
        <taxon>Vertebrata</taxon>
        <taxon>Euteleostomi</taxon>
        <taxon>Lepidosauria</taxon>
        <taxon>Squamata</taxon>
        <taxon>Bifurcata</taxon>
        <taxon>Gekkota</taxon>
        <taxon>Sphaerodactylidae</taxon>
        <taxon>Sphaerodactylus</taxon>
    </lineage>
</organism>
<reference evidence="1" key="1">
    <citation type="submission" date="2021-08" db="EMBL/GenBank/DDBJ databases">
        <title>The first chromosome-level gecko genome reveals the dynamic sex chromosomes of Neotropical dwarf geckos (Sphaerodactylidae: Sphaerodactylus).</title>
        <authorList>
            <person name="Pinto B.J."/>
            <person name="Keating S.E."/>
            <person name="Gamble T."/>
        </authorList>
    </citation>
    <scope>NUCLEOTIDE SEQUENCE</scope>
    <source>
        <strain evidence="1">TG3544</strain>
    </source>
</reference>
<dbReference type="Proteomes" id="UP000827872">
    <property type="component" value="Linkage Group LG16"/>
</dbReference>